<feature type="region of interest" description="Disordered" evidence="1">
    <location>
        <begin position="1"/>
        <end position="23"/>
    </location>
</feature>
<gene>
    <name evidence="2" type="ORF">A9Z42_0024250</name>
</gene>
<feature type="compositionally biased region" description="Basic and acidic residues" evidence="1">
    <location>
        <begin position="304"/>
        <end position="326"/>
    </location>
</feature>
<organism evidence="2 3">
    <name type="scientific">Trichoderma parareesei</name>
    <name type="common">Filamentous fungus</name>
    <dbReference type="NCBI Taxonomy" id="858221"/>
    <lineage>
        <taxon>Eukaryota</taxon>
        <taxon>Fungi</taxon>
        <taxon>Dikarya</taxon>
        <taxon>Ascomycota</taxon>
        <taxon>Pezizomycotina</taxon>
        <taxon>Sordariomycetes</taxon>
        <taxon>Hypocreomycetidae</taxon>
        <taxon>Hypocreales</taxon>
        <taxon>Hypocreaceae</taxon>
        <taxon>Trichoderma</taxon>
    </lineage>
</organism>
<feature type="region of interest" description="Disordered" evidence="1">
    <location>
        <begin position="55"/>
        <end position="94"/>
    </location>
</feature>
<protein>
    <recommendedName>
        <fullName evidence="4">C2H2-type domain-containing protein</fullName>
    </recommendedName>
</protein>
<evidence type="ECO:0008006" key="4">
    <source>
        <dbReference type="Google" id="ProtNLM"/>
    </source>
</evidence>
<dbReference type="OrthoDB" id="6077919at2759"/>
<proteinExistence type="predicted"/>
<keyword evidence="3" id="KW-1185">Reference proteome</keyword>
<evidence type="ECO:0000313" key="3">
    <source>
        <dbReference type="Proteomes" id="UP000219286"/>
    </source>
</evidence>
<name>A0A2H2ZPU2_TRIPA</name>
<evidence type="ECO:0000313" key="2">
    <source>
        <dbReference type="EMBL" id="OTA02091.1"/>
    </source>
</evidence>
<dbReference type="AlphaFoldDB" id="A0A2H2ZPU2"/>
<accession>A0A2H2ZPU2</accession>
<comment type="caution">
    <text evidence="2">The sequence shown here is derived from an EMBL/GenBank/DDBJ whole genome shotgun (WGS) entry which is preliminary data.</text>
</comment>
<evidence type="ECO:0000256" key="1">
    <source>
        <dbReference type="SAM" id="MobiDB-lite"/>
    </source>
</evidence>
<feature type="region of interest" description="Disordered" evidence="1">
    <location>
        <begin position="302"/>
        <end position="326"/>
    </location>
</feature>
<sequence length="391" mass="44436">MQSNAFEDLQMSPVPDSVPLENNQTIEVAPMVEDSIGASEITLRGDRARAEAFYQEDVNLLGDEEESHNPQGSSPTRLEAPGTSLPSKPSDSQDCILEGQQTTVGSNDAPGSPCDAVPDTVTFDSRNPSELFTFLKQLPMDVALKNGTSDVLSFLRNIPKDLLEKALSPEDHEGTHFGSKNDWKRHESSQHFQLESWNCDMPGCDKVLPHRELFRSHLLNHHKLTDGKEVENKLEKCRLGRHCDPRFWCGFCDKFVEVKGEVVNSWTKRCDHIDNHLFGKEGMEKKAMSEWRYLEDKLAEEEREGAALERPSEPSKKRKAAEDLDTRPAKRKHYRWRCCHCLHMESLSTSTSCQESHCQHQRCDNCHVEVTFVPNEDAEMVDQEAEEVDED</sequence>
<dbReference type="EMBL" id="LFMI01000274">
    <property type="protein sequence ID" value="OTA02091.1"/>
    <property type="molecule type" value="Genomic_DNA"/>
</dbReference>
<dbReference type="Proteomes" id="UP000219286">
    <property type="component" value="Unassembled WGS sequence"/>
</dbReference>
<feature type="compositionally biased region" description="Polar residues" evidence="1">
    <location>
        <begin position="84"/>
        <end position="94"/>
    </location>
</feature>
<reference evidence="2 3" key="1">
    <citation type="journal article" date="2015" name="Genome Announc.">
        <title>Genome sequence and annotation of Trichoderma parareesei, the ancestor of the cellulase producer Trichoderma reesei.</title>
        <authorList>
            <person name="Yang D."/>
            <person name="Pomraning K."/>
            <person name="Kopchinskiy A."/>
            <person name="Karimi Aghcheh R."/>
            <person name="Atanasova L."/>
            <person name="Chenthamara K."/>
            <person name="Baker S.E."/>
            <person name="Zhang R."/>
            <person name="Shen Q."/>
            <person name="Freitag M."/>
            <person name="Kubicek C.P."/>
            <person name="Druzhinina I.S."/>
        </authorList>
    </citation>
    <scope>NUCLEOTIDE SEQUENCE [LARGE SCALE GENOMIC DNA]</scope>
    <source>
        <strain evidence="2 3">CBS 125925</strain>
    </source>
</reference>